<organism evidence="15 16">
    <name type="scientific">Paenibacillus larvae subsp. larvae DSM 25430</name>
    <dbReference type="NCBI Taxonomy" id="697284"/>
    <lineage>
        <taxon>Bacteria</taxon>
        <taxon>Bacillati</taxon>
        <taxon>Bacillota</taxon>
        <taxon>Bacilli</taxon>
        <taxon>Bacillales</taxon>
        <taxon>Paenibacillaceae</taxon>
        <taxon>Paenibacillus</taxon>
    </lineage>
</organism>
<dbReference type="EMBL" id="CP003355">
    <property type="protein sequence ID" value="AHD07561.1"/>
    <property type="molecule type" value="Genomic_DNA"/>
</dbReference>
<evidence type="ECO:0000256" key="4">
    <source>
        <dbReference type="ARBA" id="ARBA00022490"/>
    </source>
</evidence>
<dbReference type="GO" id="GO:0005829">
    <property type="term" value="C:cytosol"/>
    <property type="evidence" value="ECO:0007669"/>
    <property type="project" value="TreeGrafter"/>
</dbReference>
<dbReference type="Proteomes" id="UP000029431">
    <property type="component" value="Chromosome"/>
</dbReference>
<feature type="binding site" evidence="13">
    <location>
        <position position="226"/>
    </location>
    <ligand>
        <name>Zn(2+)</name>
        <dbReference type="ChEBI" id="CHEBI:29105"/>
    </ligand>
</feature>
<dbReference type="InterPro" id="IPR032678">
    <property type="entry name" value="tRNA-synt_1_cat_dom"/>
</dbReference>
<evidence type="ECO:0000259" key="14">
    <source>
        <dbReference type="SMART" id="SM00840"/>
    </source>
</evidence>
<dbReference type="InterPro" id="IPR015273">
    <property type="entry name" value="Cys-tRNA-synt_Ia_DALR"/>
</dbReference>
<evidence type="ECO:0000256" key="6">
    <source>
        <dbReference type="ARBA" id="ARBA00022723"/>
    </source>
</evidence>
<comment type="cofactor">
    <cofactor evidence="13">
        <name>Zn(2+)</name>
        <dbReference type="ChEBI" id="CHEBI:29105"/>
    </cofactor>
    <text evidence="13">Binds 1 zinc ion per subunit.</text>
</comment>
<evidence type="ECO:0000256" key="11">
    <source>
        <dbReference type="ARBA" id="ARBA00023146"/>
    </source>
</evidence>
<dbReference type="InterPro" id="IPR024909">
    <property type="entry name" value="Cys-tRNA/MSH_ligase"/>
</dbReference>
<evidence type="ECO:0000256" key="10">
    <source>
        <dbReference type="ARBA" id="ARBA00022917"/>
    </source>
</evidence>
<keyword evidence="8 13" id="KW-0862">Zinc</keyword>
<keyword evidence="10 13" id="KW-0648">Protein biosynthesis</keyword>
<dbReference type="InterPro" id="IPR056411">
    <property type="entry name" value="CysS_C"/>
</dbReference>
<reference evidence="15 16" key="1">
    <citation type="journal article" date="2014" name="PLoS ONE">
        <title>How to Kill the Honey Bee Larva: Genomic Potential and Virulence Mechanisms of Paenibacillus larvae.</title>
        <authorList>
            <person name="Djukic M."/>
            <person name="Brzuszkiewicz E."/>
            <person name="Funfhaus A."/>
            <person name="Voss J."/>
            <person name="Gollnow K."/>
            <person name="Poppinga L."/>
            <person name="Liesegang H."/>
            <person name="Garcia-Gonzalez E."/>
            <person name="Genersch E."/>
            <person name="Daniel R."/>
        </authorList>
    </citation>
    <scope>NUCLEOTIDE SEQUENCE [LARGE SCALE GENOMIC DNA]</scope>
    <source>
        <strain evidence="15 16">DSM 25430</strain>
    </source>
</reference>
<comment type="catalytic activity">
    <reaction evidence="12 13">
        <text>tRNA(Cys) + L-cysteine + ATP = L-cysteinyl-tRNA(Cys) + AMP + diphosphate</text>
        <dbReference type="Rhea" id="RHEA:17773"/>
        <dbReference type="Rhea" id="RHEA-COMP:9661"/>
        <dbReference type="Rhea" id="RHEA-COMP:9679"/>
        <dbReference type="ChEBI" id="CHEBI:30616"/>
        <dbReference type="ChEBI" id="CHEBI:33019"/>
        <dbReference type="ChEBI" id="CHEBI:35235"/>
        <dbReference type="ChEBI" id="CHEBI:78442"/>
        <dbReference type="ChEBI" id="CHEBI:78517"/>
        <dbReference type="ChEBI" id="CHEBI:456215"/>
        <dbReference type="EC" id="6.1.1.16"/>
    </reaction>
</comment>
<evidence type="ECO:0000313" key="16">
    <source>
        <dbReference type="Proteomes" id="UP000029431"/>
    </source>
</evidence>
<dbReference type="InterPro" id="IPR014729">
    <property type="entry name" value="Rossmann-like_a/b/a_fold"/>
</dbReference>
<dbReference type="EC" id="6.1.1.16" evidence="13"/>
<accession>V9W951</accession>
<dbReference type="Pfam" id="PF09190">
    <property type="entry name" value="DALR_2"/>
    <property type="match status" value="1"/>
</dbReference>
<dbReference type="SUPFAM" id="SSF52374">
    <property type="entry name" value="Nucleotidylyl transferase"/>
    <property type="match status" value="1"/>
</dbReference>
<dbReference type="PATRIC" id="fig|697284.3.peg.3642"/>
<dbReference type="NCBIfam" id="TIGR00435">
    <property type="entry name" value="cysS"/>
    <property type="match status" value="1"/>
</dbReference>
<feature type="binding site" evidence="13">
    <location>
        <position position="21"/>
    </location>
    <ligand>
        <name>Zn(2+)</name>
        <dbReference type="ChEBI" id="CHEBI:29105"/>
    </ligand>
</feature>
<feature type="domain" description="Cysteinyl-tRNA synthetase class Ia DALR" evidence="14">
    <location>
        <begin position="344"/>
        <end position="407"/>
    </location>
</feature>
<name>V9W951_9BACL</name>
<feature type="short sequence motif" description="'KMSKS' region" evidence="13">
    <location>
        <begin position="258"/>
        <end position="262"/>
    </location>
</feature>
<feature type="binding site" evidence="13">
    <location>
        <position position="201"/>
    </location>
    <ligand>
        <name>Zn(2+)</name>
        <dbReference type="ChEBI" id="CHEBI:29105"/>
    </ligand>
</feature>
<dbReference type="PRINTS" id="PR00983">
    <property type="entry name" value="TRNASYNTHCYS"/>
</dbReference>
<feature type="binding site" evidence="13">
    <location>
        <position position="261"/>
    </location>
    <ligand>
        <name>ATP</name>
        <dbReference type="ChEBI" id="CHEBI:30616"/>
    </ligand>
</feature>
<keyword evidence="9 13" id="KW-0067">ATP-binding</keyword>
<evidence type="ECO:0000313" key="15">
    <source>
        <dbReference type="EMBL" id="AHD07561.1"/>
    </source>
</evidence>
<keyword evidence="11 13" id="KW-0030">Aminoacyl-tRNA synthetase</keyword>
<dbReference type="SUPFAM" id="SSF47323">
    <property type="entry name" value="Anticodon-binding domain of a subclass of class I aminoacyl-tRNA synthetases"/>
    <property type="match status" value="1"/>
</dbReference>
<dbReference type="InterPro" id="IPR015803">
    <property type="entry name" value="Cys-tRNA-ligase"/>
</dbReference>
<evidence type="ECO:0000256" key="12">
    <source>
        <dbReference type="ARBA" id="ARBA00047398"/>
    </source>
</evidence>
<keyword evidence="16" id="KW-1185">Reference proteome</keyword>
<evidence type="ECO:0000256" key="9">
    <source>
        <dbReference type="ARBA" id="ARBA00022840"/>
    </source>
</evidence>
<dbReference type="Pfam" id="PF01406">
    <property type="entry name" value="tRNA-synt_1e"/>
    <property type="match status" value="1"/>
</dbReference>
<dbReference type="AlphaFoldDB" id="V9W951"/>
<keyword evidence="7 13" id="KW-0547">Nucleotide-binding</keyword>
<feature type="binding site" evidence="13">
    <location>
        <position position="230"/>
    </location>
    <ligand>
        <name>Zn(2+)</name>
        <dbReference type="ChEBI" id="CHEBI:29105"/>
    </ligand>
</feature>
<keyword evidence="6 13" id="KW-0479">Metal-binding</keyword>
<dbReference type="PANTHER" id="PTHR10890">
    <property type="entry name" value="CYSTEINYL-TRNA SYNTHETASE"/>
    <property type="match status" value="1"/>
</dbReference>
<dbReference type="HAMAP" id="MF_00041">
    <property type="entry name" value="Cys_tRNA_synth"/>
    <property type="match status" value="1"/>
</dbReference>
<dbReference type="Gene3D" id="3.40.50.620">
    <property type="entry name" value="HUPs"/>
    <property type="match status" value="1"/>
</dbReference>
<evidence type="ECO:0000256" key="13">
    <source>
        <dbReference type="HAMAP-Rule" id="MF_00041"/>
    </source>
</evidence>
<dbReference type="FunFam" id="3.40.50.620:FF:000009">
    <property type="entry name" value="Cysteine--tRNA ligase"/>
    <property type="match status" value="1"/>
</dbReference>
<dbReference type="eggNOG" id="COG0215">
    <property type="taxonomic scope" value="Bacteria"/>
</dbReference>
<evidence type="ECO:0000256" key="5">
    <source>
        <dbReference type="ARBA" id="ARBA00022598"/>
    </source>
</evidence>
<dbReference type="GO" id="GO:0008270">
    <property type="term" value="F:zinc ion binding"/>
    <property type="evidence" value="ECO:0007669"/>
    <property type="project" value="UniProtKB-UniRule"/>
</dbReference>
<comment type="subunit">
    <text evidence="3 13">Monomer.</text>
</comment>
<protein>
    <recommendedName>
        <fullName evidence="13">Cysteine--tRNA ligase</fullName>
        <ecNumber evidence="13">6.1.1.16</ecNumber>
    </recommendedName>
    <alternativeName>
        <fullName evidence="13">Cysteinyl-tRNA synthetase</fullName>
        <shortName evidence="13">CysRS</shortName>
    </alternativeName>
</protein>
<evidence type="ECO:0000256" key="2">
    <source>
        <dbReference type="ARBA" id="ARBA00005594"/>
    </source>
</evidence>
<dbReference type="Pfam" id="PF23493">
    <property type="entry name" value="CysS_C"/>
    <property type="match status" value="1"/>
</dbReference>
<dbReference type="GO" id="GO:0006423">
    <property type="term" value="P:cysteinyl-tRNA aminoacylation"/>
    <property type="evidence" value="ECO:0007669"/>
    <property type="project" value="UniProtKB-UniRule"/>
</dbReference>
<dbReference type="GO" id="GO:0004817">
    <property type="term" value="F:cysteine-tRNA ligase activity"/>
    <property type="evidence" value="ECO:0007669"/>
    <property type="project" value="UniProtKB-UniRule"/>
</dbReference>
<comment type="subcellular location">
    <subcellularLocation>
        <location evidence="1 13">Cytoplasm</location>
    </subcellularLocation>
</comment>
<evidence type="ECO:0000256" key="3">
    <source>
        <dbReference type="ARBA" id="ARBA00011245"/>
    </source>
</evidence>
<dbReference type="HOGENOM" id="CLU_013528_0_1_9"/>
<sequence>MTREKEEFKPVVPGKVSMYVCGPTVYNYIHIGNGRPAIFFDVVHRYLTYLGYDVTYVVNFTDVDDKLIRKAEETGETVKELADRFIEAYLEDMEALGIRKADINPRVTENMDEIISFIRSLVDKGYAYENGGDVFYRTQKFADYGKLSHQNLDELQYGIRIEVDERKENPQDFVLWKAAKPGEVYWSSPWGNGRPGWHIECSALVHKYLGETIDIHGGGVDLTFPHHECEIAQTEALTCKPMAKYWLHNAFLNIDNEKMSKSLGNGVLVREILKRVKPQVLRLFMMMAHYRNQINFNSDGLEQAANGLERIMNSVTNLKHRLKIAQEGPADEQVKNRIQAIKAQFEAKMNDDFNTPDAITAVFELVSEANNTLKEERVNVSTLEMLLDQFKSFDTVLGILEPEETDLMDEEIEKLIAERTEARRAKNWARADEIRDILTEKGILLEDTPQGIRWRQK</sequence>
<dbReference type="KEGG" id="plv:ERIC2_c38700"/>
<dbReference type="SMART" id="SM00840">
    <property type="entry name" value="DALR_2"/>
    <property type="match status" value="1"/>
</dbReference>
<feature type="short sequence motif" description="'HIGH' region" evidence="13">
    <location>
        <begin position="23"/>
        <end position="33"/>
    </location>
</feature>
<proteinExistence type="inferred from homology"/>
<keyword evidence="4 13" id="KW-0963">Cytoplasm</keyword>
<dbReference type="GO" id="GO:0005524">
    <property type="term" value="F:ATP binding"/>
    <property type="evidence" value="ECO:0007669"/>
    <property type="project" value="UniProtKB-UniRule"/>
</dbReference>
<evidence type="ECO:0000256" key="7">
    <source>
        <dbReference type="ARBA" id="ARBA00022741"/>
    </source>
</evidence>
<dbReference type="Gene3D" id="1.20.120.1910">
    <property type="entry name" value="Cysteine-tRNA ligase, C-terminal anti-codon recognition domain"/>
    <property type="match status" value="1"/>
</dbReference>
<dbReference type="InterPro" id="IPR009080">
    <property type="entry name" value="tRNAsynth_Ia_anticodon-bd"/>
</dbReference>
<evidence type="ECO:0000256" key="8">
    <source>
        <dbReference type="ARBA" id="ARBA00022833"/>
    </source>
</evidence>
<evidence type="ECO:0000256" key="1">
    <source>
        <dbReference type="ARBA" id="ARBA00004496"/>
    </source>
</evidence>
<gene>
    <name evidence="13 15" type="primary">cysS</name>
    <name evidence="15" type="ORF">ERIC2_c38700</name>
</gene>
<dbReference type="CDD" id="cd00672">
    <property type="entry name" value="CysRS_core"/>
    <property type="match status" value="1"/>
</dbReference>
<keyword evidence="5 13" id="KW-0436">Ligase</keyword>
<comment type="similarity">
    <text evidence="2 13">Belongs to the class-I aminoacyl-tRNA synthetase family.</text>
</comment>
<dbReference type="PANTHER" id="PTHR10890:SF3">
    <property type="entry name" value="CYSTEINE--TRNA LIGASE, CYTOPLASMIC"/>
    <property type="match status" value="1"/>
</dbReference>